<dbReference type="GO" id="GO:0016787">
    <property type="term" value="F:hydrolase activity"/>
    <property type="evidence" value="ECO:0007669"/>
    <property type="project" value="UniProtKB-KW"/>
</dbReference>
<evidence type="ECO:0000313" key="5">
    <source>
        <dbReference type="Proteomes" id="UP000308349"/>
    </source>
</evidence>
<reference evidence="4 5" key="1">
    <citation type="submission" date="2019-05" db="EMBL/GenBank/DDBJ databases">
        <title>Genomes sequences of two Nocardia cyriacigeorgica environmental isolates, type strains Nocardia asteroides ATCC 19247 and Nocardia cyriacigeorgica DSM 44484.</title>
        <authorList>
            <person name="Vautrin F."/>
            <person name="Bergeron E."/>
            <person name="Dubost A."/>
            <person name="Abrouk D."/>
            <person name="Rodriguez Nava V."/>
            <person name="Pujic P."/>
        </authorList>
    </citation>
    <scope>NUCLEOTIDE SEQUENCE [LARGE SCALE GENOMIC DNA]</scope>
    <source>
        <strain evidence="4 5">EML 1456</strain>
    </source>
</reference>
<dbReference type="Gene3D" id="3.90.79.10">
    <property type="entry name" value="Nucleoside Triphosphate Pyrophosphohydrolase"/>
    <property type="match status" value="1"/>
</dbReference>
<protein>
    <submittedName>
        <fullName evidence="4">NUDIX domain-containing protein</fullName>
    </submittedName>
</protein>
<comment type="caution">
    <text evidence="4">The sequence shown here is derived from an EMBL/GenBank/DDBJ whole genome shotgun (WGS) entry which is preliminary data.</text>
</comment>
<proteinExistence type="predicted"/>
<gene>
    <name evidence="4" type="ORF">FEK35_15825</name>
</gene>
<evidence type="ECO:0000256" key="1">
    <source>
        <dbReference type="ARBA" id="ARBA00022801"/>
    </source>
</evidence>
<name>A0A5R8PD49_9NOCA</name>
<dbReference type="GeneID" id="80346290"/>
<evidence type="ECO:0000259" key="3">
    <source>
        <dbReference type="PROSITE" id="PS51462"/>
    </source>
</evidence>
<dbReference type="PROSITE" id="PS51462">
    <property type="entry name" value="NUDIX"/>
    <property type="match status" value="1"/>
</dbReference>
<dbReference type="InterPro" id="IPR000086">
    <property type="entry name" value="NUDIX_hydrolase_dom"/>
</dbReference>
<dbReference type="PROSITE" id="PS00893">
    <property type="entry name" value="NUDIX_BOX"/>
    <property type="match status" value="1"/>
</dbReference>
<dbReference type="AlphaFoldDB" id="A0A5R8PD49"/>
<sequence>MEPATAAIADLVAAITPIDEVEQQHIEQTLAWLAQTNDIFRRVPPATPPQHLVAYVVLVDPTERGIYLGRHRKSGLELPMGGHLAPGEDPCTTARREAREELGFDPRFDVVGDKPLFLTVTPTVGPTAGHVDISLWHVARGDRAQHYDLDPAEFDGGRWWDLDPTACRAPIPTSHASSASSTPSSNPLPLDDYAGRHPR</sequence>
<dbReference type="InterPro" id="IPR020084">
    <property type="entry name" value="NUDIX_hydrolase_CS"/>
</dbReference>
<evidence type="ECO:0000313" key="4">
    <source>
        <dbReference type="EMBL" id="TLG08990.1"/>
    </source>
</evidence>
<feature type="domain" description="Nudix hydrolase" evidence="3">
    <location>
        <begin position="49"/>
        <end position="183"/>
    </location>
</feature>
<feature type="region of interest" description="Disordered" evidence="2">
    <location>
        <begin position="171"/>
        <end position="199"/>
    </location>
</feature>
<keyword evidence="1" id="KW-0378">Hydrolase</keyword>
<dbReference type="Pfam" id="PF00293">
    <property type="entry name" value="NUDIX"/>
    <property type="match status" value="1"/>
</dbReference>
<dbReference type="OrthoDB" id="9764897at2"/>
<dbReference type="Proteomes" id="UP000308349">
    <property type="component" value="Unassembled WGS sequence"/>
</dbReference>
<dbReference type="RefSeq" id="WP_082393302.1">
    <property type="nucleotide sequence ID" value="NZ_JADLPF010000001.1"/>
</dbReference>
<organism evidence="4 5">
    <name type="scientific">Nocardia cyriacigeorgica</name>
    <dbReference type="NCBI Taxonomy" id="135487"/>
    <lineage>
        <taxon>Bacteria</taxon>
        <taxon>Bacillati</taxon>
        <taxon>Actinomycetota</taxon>
        <taxon>Actinomycetes</taxon>
        <taxon>Mycobacteriales</taxon>
        <taxon>Nocardiaceae</taxon>
        <taxon>Nocardia</taxon>
    </lineage>
</organism>
<dbReference type="InterPro" id="IPR015797">
    <property type="entry name" value="NUDIX_hydrolase-like_dom_sf"/>
</dbReference>
<accession>A0A5R8PD49</accession>
<dbReference type="SUPFAM" id="SSF55811">
    <property type="entry name" value="Nudix"/>
    <property type="match status" value="1"/>
</dbReference>
<feature type="compositionally biased region" description="Low complexity" evidence="2">
    <location>
        <begin position="172"/>
        <end position="185"/>
    </location>
</feature>
<dbReference type="EMBL" id="VBUU01000015">
    <property type="protein sequence ID" value="TLG08990.1"/>
    <property type="molecule type" value="Genomic_DNA"/>
</dbReference>
<evidence type="ECO:0000256" key="2">
    <source>
        <dbReference type="SAM" id="MobiDB-lite"/>
    </source>
</evidence>